<keyword evidence="2" id="KW-0547">Nucleotide-binding</keyword>
<dbReference type="InterPro" id="IPR002078">
    <property type="entry name" value="Sigma_54_int"/>
</dbReference>
<keyword evidence="1" id="KW-0808">Transferase</keyword>
<evidence type="ECO:0000256" key="1">
    <source>
        <dbReference type="ARBA" id="ARBA00022679"/>
    </source>
</evidence>
<evidence type="ECO:0000256" key="3">
    <source>
        <dbReference type="ARBA" id="ARBA00022840"/>
    </source>
</evidence>
<dbReference type="InterPro" id="IPR003593">
    <property type="entry name" value="AAA+_ATPase"/>
</dbReference>
<dbReference type="InterPro" id="IPR036634">
    <property type="entry name" value="PRD_sf"/>
</dbReference>
<feature type="domain" description="PRD" evidence="7">
    <location>
        <begin position="463"/>
        <end position="568"/>
    </location>
</feature>
<feature type="domain" description="PTS EIIA type-4" evidence="6">
    <location>
        <begin position="567"/>
        <end position="697"/>
    </location>
</feature>
<dbReference type="InterPro" id="IPR011608">
    <property type="entry name" value="PRD"/>
</dbReference>
<dbReference type="SMART" id="SM00382">
    <property type="entry name" value="AAA"/>
    <property type="match status" value="1"/>
</dbReference>
<dbReference type="InterPro" id="IPR036390">
    <property type="entry name" value="WH_DNA-bd_sf"/>
</dbReference>
<evidence type="ECO:0000313" key="8">
    <source>
        <dbReference type="EMBL" id="TZE82970.1"/>
    </source>
</evidence>
<protein>
    <submittedName>
        <fullName evidence="8">PRD domain-containing protein</fullName>
    </submittedName>
</protein>
<accession>A0A5D8QE38</accession>
<dbReference type="GO" id="GO:0003677">
    <property type="term" value="F:DNA binding"/>
    <property type="evidence" value="ECO:0007669"/>
    <property type="project" value="UniProtKB-KW"/>
</dbReference>
<sequence length="917" mass="103667">MERYRDRIGFWVIIIDKDMSLNTVKGMVVSMRKDRIYQEVVNICKEQGNSGTITGIDAMTLAKRLHLERSNVSFDLNRLVEEGFLEKVNGRPVRYRVAGKGSESGNIFSGLIGYDGSLKKAVDQAKAAIAYPPLGLHTLISGPSGVGKSLLAEYMYRFAVQIRGGKDIPFVKFNCADYANNPQILLSILFGVKKGAYTGADRDRPGLVEEANGGILFLDEVHRLPPEGQEMLFSIIDYGEYRPMGESKVNKADVLFICATTESIDSSLLRTFLRRIPMVISMPPLNDRPLKERFDLISRFFNEESLRIKKPIGVTLDSIRALLLYNCTGNVGELRNDIQIACAKAFLENLGKETGYIEVHTMDLTEKVRQGFRDSGRRKNEMKALLLGYSDMVIFGANSDNVYSAERGVDDFYELIERKRAELKKRGAGDEEVEETIGRMIDEYFERYRTEQDSAQLKNLYNVVDKELIECIKDFLDYASRALDRRFGAGILYGLAIHVSSTINRLEKGLPIKNVKLNEIKVKYPHQYSVACKIRDYLGKYTTLLLPEDEIGYITKFFINDNDGDSRVSIVVAMHGNSAASSIAEVVNRLLLSDIVVGYDMALDQKPEDALYELTEIVRREDKGMGTILMVDMGSLCYFADSIAQKTGIRVRAIDMVSTPMVLEAAEKALRGYSMDEVYDSVFMFSPFIGRLRRNPVPVKHNGLILCCCTTGEGTAVVIKKYIEDNLKIPDFVNVMPIEFEPSLISKRIETLAKSFDILAIISSFEFSETEWPVITVDKIFTDKTILKLQDIIDKYSGSVNIMDTLGEVIQENVDIPYVDVFIKEFKRFVKEAETVYRADIPMNRLVGLALHMACSIEKIIKSDGNLVYKEYDRGNAEIHRREIEVIKNLMRPIEEIYNITIPDEEAWAVAKIVFSL</sequence>
<evidence type="ECO:0000313" key="9">
    <source>
        <dbReference type="Proteomes" id="UP000322976"/>
    </source>
</evidence>
<dbReference type="PROSITE" id="PS51096">
    <property type="entry name" value="PTS_EIIA_TYPE_4"/>
    <property type="match status" value="1"/>
</dbReference>
<dbReference type="CDD" id="cd00009">
    <property type="entry name" value="AAA"/>
    <property type="match status" value="1"/>
</dbReference>
<reference evidence="8 9" key="1">
    <citation type="submission" date="2019-08" db="EMBL/GenBank/DDBJ databases">
        <title>Calorimonas adulescens gen. nov., sp. nov., an anaerobic thermophilic bacterium from Sakhalin hot spring.</title>
        <authorList>
            <person name="Khomyakova M.A."/>
            <person name="Merkel A.Y."/>
            <person name="Novikov A."/>
            <person name="Bonch-Osmolovskaya E.A."/>
            <person name="Slobodkin A.I."/>
        </authorList>
    </citation>
    <scope>NUCLEOTIDE SEQUENCE [LARGE SCALE GENOMIC DNA]</scope>
    <source>
        <strain evidence="8 9">A05MB</strain>
    </source>
</reference>
<dbReference type="SUPFAM" id="SSF52540">
    <property type="entry name" value="P-loop containing nucleoside triphosphate hydrolases"/>
    <property type="match status" value="1"/>
</dbReference>
<dbReference type="RefSeq" id="WP_149544527.1">
    <property type="nucleotide sequence ID" value="NZ_VTPS01000003.1"/>
</dbReference>
<dbReference type="Gene3D" id="3.40.50.300">
    <property type="entry name" value="P-loop containing nucleotide triphosphate hydrolases"/>
    <property type="match status" value="1"/>
</dbReference>
<feature type="domain" description="Sigma-54 factor interaction" evidence="5">
    <location>
        <begin position="111"/>
        <end position="343"/>
    </location>
</feature>
<proteinExistence type="predicted"/>
<dbReference type="Pfam" id="PF00874">
    <property type="entry name" value="PRD"/>
    <property type="match status" value="2"/>
</dbReference>
<dbReference type="InterPro" id="IPR025943">
    <property type="entry name" value="Sigma_54_int_dom_ATP-bd_2"/>
</dbReference>
<dbReference type="GO" id="GO:0006355">
    <property type="term" value="P:regulation of DNA-templated transcription"/>
    <property type="evidence" value="ECO:0007669"/>
    <property type="project" value="InterPro"/>
</dbReference>
<dbReference type="Gene3D" id="1.10.1790.10">
    <property type="entry name" value="PRD domain"/>
    <property type="match status" value="2"/>
</dbReference>
<dbReference type="Proteomes" id="UP000322976">
    <property type="component" value="Unassembled WGS sequence"/>
</dbReference>
<gene>
    <name evidence="8" type="ORF">FWJ32_03185</name>
</gene>
<keyword evidence="4" id="KW-0238">DNA-binding</keyword>
<keyword evidence="9" id="KW-1185">Reference proteome</keyword>
<dbReference type="SUPFAM" id="SSF46785">
    <property type="entry name" value="Winged helix' DNA-binding domain"/>
    <property type="match status" value="1"/>
</dbReference>
<dbReference type="GO" id="GO:0009401">
    <property type="term" value="P:phosphoenolpyruvate-dependent sugar phosphotransferase system"/>
    <property type="evidence" value="ECO:0007669"/>
    <property type="project" value="InterPro"/>
</dbReference>
<dbReference type="Gene3D" id="3.40.50.510">
    <property type="entry name" value="Phosphotransferase system, mannose-type IIA component"/>
    <property type="match status" value="1"/>
</dbReference>
<dbReference type="InterPro" id="IPR004701">
    <property type="entry name" value="PTS_EIIA_man-typ"/>
</dbReference>
<dbReference type="SUPFAM" id="SSF53062">
    <property type="entry name" value="PTS system fructose IIA component-like"/>
    <property type="match status" value="1"/>
</dbReference>
<evidence type="ECO:0000259" key="6">
    <source>
        <dbReference type="PROSITE" id="PS51096"/>
    </source>
</evidence>
<organism evidence="8 9">
    <name type="scientific">Calorimonas adulescens</name>
    <dbReference type="NCBI Taxonomy" id="2606906"/>
    <lineage>
        <taxon>Bacteria</taxon>
        <taxon>Bacillati</taxon>
        <taxon>Bacillota</taxon>
        <taxon>Clostridia</taxon>
        <taxon>Thermoanaerobacterales</taxon>
        <taxon>Thermoanaerobacteraceae</taxon>
        <taxon>Calorimonas</taxon>
    </lineage>
</organism>
<dbReference type="PROSITE" id="PS00676">
    <property type="entry name" value="SIGMA54_INTERACT_2"/>
    <property type="match status" value="1"/>
</dbReference>
<dbReference type="Pfam" id="PF03610">
    <property type="entry name" value="EIIA-man"/>
    <property type="match status" value="1"/>
</dbReference>
<dbReference type="SUPFAM" id="SSF63520">
    <property type="entry name" value="PTS-regulatory domain, PRD"/>
    <property type="match status" value="2"/>
</dbReference>
<evidence type="ECO:0000256" key="2">
    <source>
        <dbReference type="ARBA" id="ARBA00022741"/>
    </source>
</evidence>
<dbReference type="InterPro" id="IPR027417">
    <property type="entry name" value="P-loop_NTPase"/>
</dbReference>
<dbReference type="GO" id="GO:0005524">
    <property type="term" value="F:ATP binding"/>
    <property type="evidence" value="ECO:0007669"/>
    <property type="project" value="UniProtKB-KW"/>
</dbReference>
<dbReference type="AlphaFoldDB" id="A0A5D8QE38"/>
<dbReference type="InterPro" id="IPR036662">
    <property type="entry name" value="PTS_EIIA_man-typ_sf"/>
</dbReference>
<dbReference type="GO" id="GO:0016740">
    <property type="term" value="F:transferase activity"/>
    <property type="evidence" value="ECO:0007669"/>
    <property type="project" value="UniProtKB-KW"/>
</dbReference>
<dbReference type="PROSITE" id="PS51372">
    <property type="entry name" value="PRD_2"/>
    <property type="match status" value="2"/>
</dbReference>
<dbReference type="PROSITE" id="PS50045">
    <property type="entry name" value="SIGMA54_INTERACT_4"/>
    <property type="match status" value="1"/>
</dbReference>
<feature type="domain" description="PRD" evidence="7">
    <location>
        <begin position="817"/>
        <end position="917"/>
    </location>
</feature>
<dbReference type="PANTHER" id="PTHR32071">
    <property type="entry name" value="TRANSCRIPTIONAL REGULATORY PROTEIN"/>
    <property type="match status" value="1"/>
</dbReference>
<evidence type="ECO:0000259" key="5">
    <source>
        <dbReference type="PROSITE" id="PS50045"/>
    </source>
</evidence>
<evidence type="ECO:0000256" key="4">
    <source>
        <dbReference type="ARBA" id="ARBA00023125"/>
    </source>
</evidence>
<dbReference type="Pfam" id="PF00158">
    <property type="entry name" value="Sigma54_activat"/>
    <property type="match status" value="1"/>
</dbReference>
<evidence type="ECO:0000259" key="7">
    <source>
        <dbReference type="PROSITE" id="PS51372"/>
    </source>
</evidence>
<dbReference type="GO" id="GO:0016020">
    <property type="term" value="C:membrane"/>
    <property type="evidence" value="ECO:0007669"/>
    <property type="project" value="InterPro"/>
</dbReference>
<dbReference type="PANTHER" id="PTHR32071:SF38">
    <property type="entry name" value="PSP OPERON TRANSCRIPTIONAL ACTIVATOR"/>
    <property type="match status" value="1"/>
</dbReference>
<name>A0A5D8QE38_9THEO</name>
<comment type="caution">
    <text evidence="8">The sequence shown here is derived from an EMBL/GenBank/DDBJ whole genome shotgun (WGS) entry which is preliminary data.</text>
</comment>
<keyword evidence="3" id="KW-0067">ATP-binding</keyword>
<dbReference type="EMBL" id="VTPS01000003">
    <property type="protein sequence ID" value="TZE82970.1"/>
    <property type="molecule type" value="Genomic_DNA"/>
</dbReference>